<keyword evidence="7" id="KW-0812">Transmembrane</keyword>
<dbReference type="PANTHER" id="PTHR43289:SF6">
    <property type="entry name" value="SERINE_THREONINE-PROTEIN KINASE NEKL-3"/>
    <property type="match status" value="1"/>
</dbReference>
<dbReference type="InterPro" id="IPR011009">
    <property type="entry name" value="Kinase-like_dom_sf"/>
</dbReference>
<dbReference type="GO" id="GO:0004674">
    <property type="term" value="F:protein serine/threonine kinase activity"/>
    <property type="evidence" value="ECO:0007669"/>
    <property type="project" value="UniProtKB-KW"/>
</dbReference>
<evidence type="ECO:0000313" key="9">
    <source>
        <dbReference type="EMBL" id="GCF11092.1"/>
    </source>
</evidence>
<dbReference type="Proteomes" id="UP000322530">
    <property type="component" value="Unassembled WGS sequence"/>
</dbReference>
<keyword evidence="2" id="KW-0723">Serine/threonine-protein kinase</keyword>
<evidence type="ECO:0000256" key="4">
    <source>
        <dbReference type="ARBA" id="ARBA00022741"/>
    </source>
</evidence>
<dbReference type="Gene3D" id="3.30.200.20">
    <property type="entry name" value="Phosphorylase Kinase, domain 1"/>
    <property type="match status" value="1"/>
</dbReference>
<dbReference type="OrthoDB" id="9814968at2"/>
<protein>
    <recommendedName>
        <fullName evidence="1">non-specific serine/threonine protein kinase</fullName>
        <ecNumber evidence="1">2.7.11.1</ecNumber>
    </recommendedName>
</protein>
<name>A0A5A5TIE4_9CHLR</name>
<dbReference type="SUPFAM" id="SSF56112">
    <property type="entry name" value="Protein kinase-like (PK-like)"/>
    <property type="match status" value="1"/>
</dbReference>
<dbReference type="Gene3D" id="2.60.120.560">
    <property type="entry name" value="Exo-inulinase, domain 1"/>
    <property type="match status" value="1"/>
</dbReference>
<evidence type="ECO:0000256" key="2">
    <source>
        <dbReference type="ARBA" id="ARBA00022527"/>
    </source>
</evidence>
<dbReference type="RefSeq" id="WP_149403937.1">
    <property type="nucleotide sequence ID" value="NZ_BIXY01000094.1"/>
</dbReference>
<gene>
    <name evidence="9" type="ORF">KDI_46560</name>
</gene>
<evidence type="ECO:0000256" key="3">
    <source>
        <dbReference type="ARBA" id="ARBA00022679"/>
    </source>
</evidence>
<dbReference type="CDD" id="cd14014">
    <property type="entry name" value="STKc_PknB_like"/>
    <property type="match status" value="1"/>
</dbReference>
<dbReference type="GO" id="GO:0016787">
    <property type="term" value="F:hydrolase activity"/>
    <property type="evidence" value="ECO:0007669"/>
    <property type="project" value="InterPro"/>
</dbReference>
<keyword evidence="4" id="KW-0547">Nucleotide-binding</keyword>
<evidence type="ECO:0000259" key="8">
    <source>
        <dbReference type="PROSITE" id="PS50011"/>
    </source>
</evidence>
<evidence type="ECO:0000256" key="5">
    <source>
        <dbReference type="ARBA" id="ARBA00022777"/>
    </source>
</evidence>
<reference evidence="9 10" key="1">
    <citation type="submission" date="2019-01" db="EMBL/GenBank/DDBJ databases">
        <title>Draft genome sequence of Dictyobacter sp. Uno17.</title>
        <authorList>
            <person name="Wang C.M."/>
            <person name="Zheng Y."/>
            <person name="Sakai Y."/>
            <person name="Abe K."/>
            <person name="Yokota A."/>
            <person name="Yabe S."/>
        </authorList>
    </citation>
    <scope>NUCLEOTIDE SEQUENCE [LARGE SCALE GENOMIC DNA]</scope>
    <source>
        <strain evidence="9 10">Uno17</strain>
    </source>
</reference>
<dbReference type="FunFam" id="1.10.510.10:FF:000021">
    <property type="entry name" value="Serine/threonine protein kinase"/>
    <property type="match status" value="1"/>
</dbReference>
<keyword evidence="5" id="KW-0418">Kinase</keyword>
<dbReference type="Gene3D" id="1.10.510.10">
    <property type="entry name" value="Transferase(Phosphotransferase) domain 1"/>
    <property type="match status" value="1"/>
</dbReference>
<dbReference type="InterPro" id="IPR008271">
    <property type="entry name" value="Ser/Thr_kinase_AS"/>
</dbReference>
<evidence type="ECO:0000256" key="7">
    <source>
        <dbReference type="SAM" id="Phobius"/>
    </source>
</evidence>
<keyword evidence="7" id="KW-0472">Membrane</keyword>
<dbReference type="Pfam" id="PF06439">
    <property type="entry name" value="3keto-disac_hyd"/>
    <property type="match status" value="1"/>
</dbReference>
<dbReference type="PROSITE" id="PS00108">
    <property type="entry name" value="PROTEIN_KINASE_ST"/>
    <property type="match status" value="1"/>
</dbReference>
<keyword evidence="10" id="KW-1185">Reference proteome</keyword>
<feature type="transmembrane region" description="Helical" evidence="7">
    <location>
        <begin position="357"/>
        <end position="380"/>
    </location>
</feature>
<dbReference type="InterPro" id="IPR000719">
    <property type="entry name" value="Prot_kinase_dom"/>
</dbReference>
<keyword evidence="3" id="KW-0808">Transferase</keyword>
<dbReference type="EC" id="2.7.11.1" evidence="1"/>
<sequence>MADLEGRTLDRYELQQLTGRGGMADVYLAYDPDFERDVAVKVFKREDEALLRRFVREAQLMASLHNAHLMPVYDTGTCRIDGLNVYYIVMPFMDGGTLRARIRRTPISLKQACKYLRDIADALDYMHQQGIIHRDIKASNILLDADGRCYLADFGIARSDTESTQLTSTGNVLGTVDYIAPELFESDYRADPRSDYYSLGVLLFEMVTGHLPFTAENQIAVVAMHVNKQPPSPRTFVPTIPPAVERVILRALEKRPELRYGSARELADAFYRAIMAPQTEETMVSGAQWPQDNKSSTLVNTGRQSVPLAAYPAAPPPAYPSQSSGYYDAAVPNHYSAQVPAYPAQYPRKNKAARTQAWIVTVLAIVALLAVAVPMAYAVMSRINNAPVNSIQGTPGVVVTPDLHATSQAASATAVQQAQATATAQTQATATAQANVQAKATATAQAKATATVQAQAKATATASANATATPAVIQTITAQNPNYTDPLTSATNAATQAAQWDQNTSCSFYADGYHVSAGPFNAFSACHEAATSYTNFAVQVDASIQSGHSAGLFFRMNTNPLQGYLFEIDNQGQYKISVSSNYDLGSMDTLRDWAPSSALKTGTTSNHLQVVAHNGTLLFYINGVYLPDPINDTTISSGNIGFLATWENGARARVVYSNLSVYTTA</sequence>
<dbReference type="InterPro" id="IPR010496">
    <property type="entry name" value="AL/BT2_dom"/>
</dbReference>
<proteinExistence type="predicted"/>
<dbReference type="EMBL" id="BIXY01000094">
    <property type="protein sequence ID" value="GCF11092.1"/>
    <property type="molecule type" value="Genomic_DNA"/>
</dbReference>
<feature type="domain" description="Protein kinase" evidence="8">
    <location>
        <begin position="12"/>
        <end position="271"/>
    </location>
</feature>
<dbReference type="Pfam" id="PF00069">
    <property type="entry name" value="Pkinase"/>
    <property type="match status" value="1"/>
</dbReference>
<comment type="caution">
    <text evidence="9">The sequence shown here is derived from an EMBL/GenBank/DDBJ whole genome shotgun (WGS) entry which is preliminary data.</text>
</comment>
<keyword evidence="7" id="KW-1133">Transmembrane helix</keyword>
<evidence type="ECO:0000256" key="1">
    <source>
        <dbReference type="ARBA" id="ARBA00012513"/>
    </source>
</evidence>
<dbReference type="PROSITE" id="PS50011">
    <property type="entry name" value="PROTEIN_KINASE_DOM"/>
    <property type="match status" value="1"/>
</dbReference>
<dbReference type="GO" id="GO:0005524">
    <property type="term" value="F:ATP binding"/>
    <property type="evidence" value="ECO:0007669"/>
    <property type="project" value="UniProtKB-KW"/>
</dbReference>
<dbReference type="AlphaFoldDB" id="A0A5A5TIE4"/>
<dbReference type="PANTHER" id="PTHR43289">
    <property type="entry name" value="MITOGEN-ACTIVATED PROTEIN KINASE KINASE KINASE 20-RELATED"/>
    <property type="match status" value="1"/>
</dbReference>
<accession>A0A5A5TIE4</accession>
<organism evidence="9 10">
    <name type="scientific">Dictyobacter arantiisoli</name>
    <dbReference type="NCBI Taxonomy" id="2014874"/>
    <lineage>
        <taxon>Bacteria</taxon>
        <taxon>Bacillati</taxon>
        <taxon>Chloroflexota</taxon>
        <taxon>Ktedonobacteria</taxon>
        <taxon>Ktedonobacterales</taxon>
        <taxon>Dictyobacteraceae</taxon>
        <taxon>Dictyobacter</taxon>
    </lineage>
</organism>
<evidence type="ECO:0000313" key="10">
    <source>
        <dbReference type="Proteomes" id="UP000322530"/>
    </source>
</evidence>
<evidence type="ECO:0000256" key="6">
    <source>
        <dbReference type="ARBA" id="ARBA00022840"/>
    </source>
</evidence>
<dbReference type="SMART" id="SM00220">
    <property type="entry name" value="S_TKc"/>
    <property type="match status" value="1"/>
</dbReference>
<keyword evidence="6" id="KW-0067">ATP-binding</keyword>